<reference evidence="1" key="1">
    <citation type="submission" date="2014-11" db="EMBL/GenBank/DDBJ databases">
        <authorList>
            <person name="Amaro Gonzalez C."/>
        </authorList>
    </citation>
    <scope>NUCLEOTIDE SEQUENCE</scope>
</reference>
<accession>A0A0E9WBT4</accession>
<evidence type="ECO:0000313" key="1">
    <source>
        <dbReference type="EMBL" id="JAH86953.1"/>
    </source>
</evidence>
<protein>
    <submittedName>
        <fullName evidence="1">Uncharacterized protein</fullName>
    </submittedName>
</protein>
<reference evidence="1" key="2">
    <citation type="journal article" date="2015" name="Fish Shellfish Immunol.">
        <title>Early steps in the European eel (Anguilla anguilla)-Vibrio vulnificus interaction in the gills: Role of the RtxA13 toxin.</title>
        <authorList>
            <person name="Callol A."/>
            <person name="Pajuelo D."/>
            <person name="Ebbesson L."/>
            <person name="Teles M."/>
            <person name="MacKenzie S."/>
            <person name="Amaro C."/>
        </authorList>
    </citation>
    <scope>NUCLEOTIDE SEQUENCE</scope>
</reference>
<organism evidence="1">
    <name type="scientific">Anguilla anguilla</name>
    <name type="common">European freshwater eel</name>
    <name type="synonym">Muraena anguilla</name>
    <dbReference type="NCBI Taxonomy" id="7936"/>
    <lineage>
        <taxon>Eukaryota</taxon>
        <taxon>Metazoa</taxon>
        <taxon>Chordata</taxon>
        <taxon>Craniata</taxon>
        <taxon>Vertebrata</taxon>
        <taxon>Euteleostomi</taxon>
        <taxon>Actinopterygii</taxon>
        <taxon>Neopterygii</taxon>
        <taxon>Teleostei</taxon>
        <taxon>Anguilliformes</taxon>
        <taxon>Anguillidae</taxon>
        <taxon>Anguilla</taxon>
    </lineage>
</organism>
<name>A0A0E9WBT4_ANGAN</name>
<sequence>MKTHLLKLDLHNWIDPAGSRRSRASSFRILH</sequence>
<proteinExistence type="predicted"/>
<dbReference type="AlphaFoldDB" id="A0A0E9WBT4"/>
<dbReference type="EMBL" id="GBXM01021624">
    <property type="protein sequence ID" value="JAH86953.1"/>
    <property type="molecule type" value="Transcribed_RNA"/>
</dbReference>